<dbReference type="PANTHER" id="PTHR40635:SF1">
    <property type="match status" value="1"/>
</dbReference>
<evidence type="ECO:0000256" key="1">
    <source>
        <dbReference type="SAM" id="MobiDB-lite"/>
    </source>
</evidence>
<proteinExistence type="predicted"/>
<keyword evidence="3" id="KW-1185">Reference proteome</keyword>
<dbReference type="EMBL" id="NESQ01000288">
    <property type="protein sequence ID" value="PUU74608.1"/>
    <property type="molecule type" value="Genomic_DNA"/>
</dbReference>
<dbReference type="AlphaFoldDB" id="A0A2T6ZGI6"/>
<protein>
    <submittedName>
        <fullName evidence="2">Uncharacterized protein</fullName>
    </submittedName>
</protein>
<feature type="compositionally biased region" description="Acidic residues" evidence="1">
    <location>
        <begin position="229"/>
        <end position="246"/>
    </location>
</feature>
<accession>A0A2T6ZGI6</accession>
<comment type="caution">
    <text evidence="2">The sequence shown here is derived from an EMBL/GenBank/DDBJ whole genome shotgun (WGS) entry which is preliminary data.</text>
</comment>
<feature type="region of interest" description="Disordered" evidence="1">
    <location>
        <begin position="281"/>
        <end position="307"/>
    </location>
</feature>
<gene>
    <name evidence="2" type="ORF">B9Z19DRAFT_424493</name>
</gene>
<evidence type="ECO:0000313" key="3">
    <source>
        <dbReference type="Proteomes" id="UP000244722"/>
    </source>
</evidence>
<reference evidence="2 3" key="1">
    <citation type="submission" date="2017-04" db="EMBL/GenBank/DDBJ databases">
        <title>Draft genome sequence of Tuber borchii Vittad., a whitish edible truffle.</title>
        <authorList>
            <consortium name="DOE Joint Genome Institute"/>
            <person name="Murat C."/>
            <person name="Kuo A."/>
            <person name="Barry K.W."/>
            <person name="Clum A."/>
            <person name="Dockter R.B."/>
            <person name="Fauchery L."/>
            <person name="Iotti M."/>
            <person name="Kohler A."/>
            <person name="Labutti K."/>
            <person name="Lindquist E.A."/>
            <person name="Lipzen A."/>
            <person name="Ohm R.A."/>
            <person name="Wang M."/>
            <person name="Grigoriev I.V."/>
            <person name="Zambonelli A."/>
            <person name="Martin F.M."/>
        </authorList>
    </citation>
    <scope>NUCLEOTIDE SEQUENCE [LARGE SCALE GENOMIC DNA]</scope>
    <source>
        <strain evidence="2 3">Tbo3840</strain>
    </source>
</reference>
<name>A0A2T6ZGI6_TUBBO</name>
<feature type="compositionally biased region" description="Gly residues" evidence="1">
    <location>
        <begin position="111"/>
        <end position="122"/>
    </location>
</feature>
<feature type="compositionally biased region" description="Acidic residues" evidence="1">
    <location>
        <begin position="188"/>
        <end position="204"/>
    </location>
</feature>
<sequence length="326" mass="35694">MPVLRRYCRVSKYTVLEVRIYLDNPAHLQSWLLSPRYNILPRIFQSIKPHVLPKLKEERERGSGGKSKNAKPVNDVVVEDDYEVSIFLTTSGTRHTVMTKRKTFQSSTSGDGSGGEVGGITGGARMQVQHRREEDDLDGGGVINLDSIPEAPPPEALGPSGAPTTKGPSTRGRGKRKSPDPPPSTDDGAGEEEGGSDNDGDSDTFEPPLKRLRKAAMSASAKQTITIRDEDDDADPDWSENGEDEPEDKKKLSLRTEFEGFNIYSRILCLVVKRRGPVNVGRAPAASTSSTARRMDSLSPKTRSGNQIMENWIAMSQAVKEGDEED</sequence>
<dbReference type="PANTHER" id="PTHR40635">
    <property type="match status" value="1"/>
</dbReference>
<feature type="compositionally biased region" description="Low complexity" evidence="1">
    <location>
        <begin position="282"/>
        <end position="292"/>
    </location>
</feature>
<feature type="region of interest" description="Disordered" evidence="1">
    <location>
        <begin position="99"/>
        <end position="251"/>
    </location>
</feature>
<evidence type="ECO:0000313" key="2">
    <source>
        <dbReference type="EMBL" id="PUU74608.1"/>
    </source>
</evidence>
<organism evidence="2 3">
    <name type="scientific">Tuber borchii</name>
    <name type="common">White truffle</name>
    <dbReference type="NCBI Taxonomy" id="42251"/>
    <lineage>
        <taxon>Eukaryota</taxon>
        <taxon>Fungi</taxon>
        <taxon>Dikarya</taxon>
        <taxon>Ascomycota</taxon>
        <taxon>Pezizomycotina</taxon>
        <taxon>Pezizomycetes</taxon>
        <taxon>Pezizales</taxon>
        <taxon>Tuberaceae</taxon>
        <taxon>Tuber</taxon>
    </lineage>
</organism>
<dbReference type="OrthoDB" id="5374757at2759"/>
<dbReference type="Proteomes" id="UP000244722">
    <property type="component" value="Unassembled WGS sequence"/>
</dbReference>